<dbReference type="InterPro" id="IPR051532">
    <property type="entry name" value="Ester_Hydrolysis_Enzymes"/>
</dbReference>
<dbReference type="InterPro" id="IPR013830">
    <property type="entry name" value="SGNH_hydro"/>
</dbReference>
<gene>
    <name evidence="3" type="ORF">FHP24_23975</name>
</gene>
<comment type="caution">
    <text evidence="3">The sequence shown here is derived from an EMBL/GenBank/DDBJ whole genome shotgun (WGS) entry which is preliminary data.</text>
</comment>
<dbReference type="Gene3D" id="3.40.50.1110">
    <property type="entry name" value="SGNH hydrolase"/>
    <property type="match status" value="1"/>
</dbReference>
<dbReference type="OrthoDB" id="9786188at2"/>
<dbReference type="PANTHER" id="PTHR30383">
    <property type="entry name" value="THIOESTERASE 1/PROTEASE 1/LYSOPHOSPHOLIPASE L1"/>
    <property type="match status" value="1"/>
</dbReference>
<dbReference type="InterPro" id="IPR036514">
    <property type="entry name" value="SGNH_hydro_sf"/>
</dbReference>
<dbReference type="AlphaFoldDB" id="A0A5C4XBZ1"/>
<evidence type="ECO:0000313" key="3">
    <source>
        <dbReference type="EMBL" id="TNM60862.1"/>
    </source>
</evidence>
<dbReference type="CDD" id="cd01822">
    <property type="entry name" value="Lysophospholipase_L1_like"/>
    <property type="match status" value="1"/>
</dbReference>
<dbReference type="RefSeq" id="WP_139678773.1">
    <property type="nucleotide sequence ID" value="NZ_VDMN01000007.1"/>
</dbReference>
<feature type="chain" id="PRO_5022855007" evidence="1">
    <location>
        <begin position="26"/>
        <end position="216"/>
    </location>
</feature>
<dbReference type="PANTHER" id="PTHR30383:SF24">
    <property type="entry name" value="THIOESTERASE 1_PROTEASE 1_LYSOPHOSPHOLIPASE L1"/>
    <property type="match status" value="1"/>
</dbReference>
<keyword evidence="1" id="KW-0732">Signal</keyword>
<organism evidence="3 4">
    <name type="scientific">Aliirhizobium smilacinae</name>
    <dbReference type="NCBI Taxonomy" id="1395944"/>
    <lineage>
        <taxon>Bacteria</taxon>
        <taxon>Pseudomonadati</taxon>
        <taxon>Pseudomonadota</taxon>
        <taxon>Alphaproteobacteria</taxon>
        <taxon>Hyphomicrobiales</taxon>
        <taxon>Rhizobiaceae</taxon>
        <taxon>Aliirhizobium</taxon>
    </lineage>
</organism>
<proteinExistence type="predicted"/>
<evidence type="ECO:0000256" key="1">
    <source>
        <dbReference type="SAM" id="SignalP"/>
    </source>
</evidence>
<dbReference type="Proteomes" id="UP000311605">
    <property type="component" value="Unassembled WGS sequence"/>
</dbReference>
<keyword evidence="4" id="KW-1185">Reference proteome</keyword>
<reference evidence="3 4" key="1">
    <citation type="submission" date="2019-06" db="EMBL/GenBank/DDBJ databases">
        <title>The draft genome of Rhizobium smilacinae PTYR-5.</title>
        <authorList>
            <person name="Liu L."/>
            <person name="Li L."/>
            <person name="Zhang X."/>
        </authorList>
    </citation>
    <scope>NUCLEOTIDE SEQUENCE [LARGE SCALE GENOMIC DNA]</scope>
    <source>
        <strain evidence="3 4">PTYR-5</strain>
    </source>
</reference>
<protein>
    <submittedName>
        <fullName evidence="3">Arylesterase</fullName>
    </submittedName>
</protein>
<name>A0A5C4XBZ1_9HYPH</name>
<sequence>MSFKASLLHFIVMVALFAGSASAKAQDKAINLVGFGDSLMAGYQLAPSESYTAQLEAALKAKGRNVTITNAGVSGDTTSGGLSRIDWSVADGTDGVILELGANDALRGIAPEQSEKNLDAMLMRLKERGIPVLLVGILAPPNMGGDYAEKFNPIYKRLAEKYAVPLYPFFLDGVTTVPGMQLEDGMHPNARGLAVMVERTLPMVESFLGEIGSATK</sequence>
<dbReference type="EMBL" id="VDMN01000007">
    <property type="protein sequence ID" value="TNM60862.1"/>
    <property type="molecule type" value="Genomic_DNA"/>
</dbReference>
<feature type="domain" description="SGNH hydrolase-type esterase" evidence="2">
    <location>
        <begin position="35"/>
        <end position="192"/>
    </location>
</feature>
<accession>A0A5C4XBZ1</accession>
<feature type="signal peptide" evidence="1">
    <location>
        <begin position="1"/>
        <end position="25"/>
    </location>
</feature>
<dbReference type="SUPFAM" id="SSF52266">
    <property type="entry name" value="SGNH hydrolase"/>
    <property type="match status" value="1"/>
</dbReference>
<evidence type="ECO:0000259" key="2">
    <source>
        <dbReference type="Pfam" id="PF13472"/>
    </source>
</evidence>
<evidence type="ECO:0000313" key="4">
    <source>
        <dbReference type="Proteomes" id="UP000311605"/>
    </source>
</evidence>
<dbReference type="Pfam" id="PF13472">
    <property type="entry name" value="Lipase_GDSL_2"/>
    <property type="match status" value="1"/>
</dbReference>
<dbReference type="GO" id="GO:0004622">
    <property type="term" value="F:phosphatidylcholine lysophospholipase activity"/>
    <property type="evidence" value="ECO:0007669"/>
    <property type="project" value="TreeGrafter"/>
</dbReference>